<dbReference type="AlphaFoldDB" id="A0A918A7D0"/>
<accession>A0A918A7D0</accession>
<dbReference type="InterPro" id="IPR008024">
    <property type="entry name" value="YiaAB"/>
</dbReference>
<evidence type="ECO:0000313" key="3">
    <source>
        <dbReference type="EMBL" id="GGP09918.1"/>
    </source>
</evidence>
<gene>
    <name evidence="3" type="ORF">GCM10012278_47490</name>
</gene>
<comment type="caution">
    <text evidence="3">The sequence shown here is derived from an EMBL/GenBank/DDBJ whole genome shotgun (WGS) entry which is preliminary data.</text>
</comment>
<keyword evidence="1" id="KW-0472">Membrane</keyword>
<feature type="transmembrane region" description="Helical" evidence="1">
    <location>
        <begin position="5"/>
        <end position="29"/>
    </location>
</feature>
<evidence type="ECO:0000256" key="1">
    <source>
        <dbReference type="SAM" id="Phobius"/>
    </source>
</evidence>
<feature type="domain" description="YiaAB two helix" evidence="2">
    <location>
        <begin position="5"/>
        <end position="57"/>
    </location>
</feature>
<dbReference type="Proteomes" id="UP000660745">
    <property type="component" value="Unassembled WGS sequence"/>
</dbReference>
<feature type="transmembrane region" description="Helical" evidence="1">
    <location>
        <begin position="35"/>
        <end position="55"/>
    </location>
</feature>
<reference evidence="3" key="1">
    <citation type="journal article" date="2014" name="Int. J. Syst. Evol. Microbiol.">
        <title>Complete genome sequence of Corynebacterium casei LMG S-19264T (=DSM 44701T), isolated from a smear-ripened cheese.</title>
        <authorList>
            <consortium name="US DOE Joint Genome Institute (JGI-PGF)"/>
            <person name="Walter F."/>
            <person name="Albersmeier A."/>
            <person name="Kalinowski J."/>
            <person name="Ruckert C."/>
        </authorList>
    </citation>
    <scope>NUCLEOTIDE SEQUENCE</scope>
    <source>
        <strain evidence="3">CGMCC 4.7430</strain>
    </source>
</reference>
<reference evidence="3" key="2">
    <citation type="submission" date="2020-09" db="EMBL/GenBank/DDBJ databases">
        <authorList>
            <person name="Sun Q."/>
            <person name="Zhou Y."/>
        </authorList>
    </citation>
    <scope>NUCLEOTIDE SEQUENCE</scope>
    <source>
        <strain evidence="3">CGMCC 4.7430</strain>
    </source>
</reference>
<proteinExistence type="predicted"/>
<evidence type="ECO:0000259" key="2">
    <source>
        <dbReference type="Pfam" id="PF05360"/>
    </source>
</evidence>
<keyword evidence="1" id="KW-0812">Transmembrane</keyword>
<keyword evidence="1" id="KW-1133">Transmembrane helix</keyword>
<keyword evidence="4" id="KW-1185">Reference proteome</keyword>
<dbReference type="EMBL" id="BMNK01000008">
    <property type="protein sequence ID" value="GGP09918.1"/>
    <property type="molecule type" value="Genomic_DNA"/>
</dbReference>
<protein>
    <recommendedName>
        <fullName evidence="2">YiaAB two helix domain-containing protein</fullName>
    </recommendedName>
</protein>
<sequence>MTAAYYAQCVISFGAALGSVALGVIFLPIDPWLRAFLAVSVLYVVTTAFSLAKCVRDRQEIVSMASRVDQARLDKLISEHDPYKVDTL</sequence>
<dbReference type="Pfam" id="PF05360">
    <property type="entry name" value="YiaAB"/>
    <property type="match status" value="1"/>
</dbReference>
<organism evidence="3 4">
    <name type="scientific">Nonomuraea glycinis</name>
    <dbReference type="NCBI Taxonomy" id="2047744"/>
    <lineage>
        <taxon>Bacteria</taxon>
        <taxon>Bacillati</taxon>
        <taxon>Actinomycetota</taxon>
        <taxon>Actinomycetes</taxon>
        <taxon>Streptosporangiales</taxon>
        <taxon>Streptosporangiaceae</taxon>
        <taxon>Nonomuraea</taxon>
    </lineage>
</organism>
<name>A0A918A7D0_9ACTN</name>
<evidence type="ECO:0000313" key="4">
    <source>
        <dbReference type="Proteomes" id="UP000660745"/>
    </source>
</evidence>